<comment type="caution">
    <text evidence="1">The sequence shown here is derived from an EMBL/GenBank/DDBJ whole genome shotgun (WGS) entry which is preliminary data.</text>
</comment>
<evidence type="ECO:0000313" key="1">
    <source>
        <dbReference type="EMBL" id="GBP55601.1"/>
    </source>
</evidence>
<keyword evidence="2" id="KW-1185">Reference proteome</keyword>
<accession>A0A4C1WW76</accession>
<protein>
    <submittedName>
        <fullName evidence="1">Uncharacterized protein</fullName>
    </submittedName>
</protein>
<dbReference type="AlphaFoldDB" id="A0A4C1WW76"/>
<dbReference type="EMBL" id="BGZK01000673">
    <property type="protein sequence ID" value="GBP55601.1"/>
    <property type="molecule type" value="Genomic_DNA"/>
</dbReference>
<name>A0A4C1WW76_EUMVA</name>
<gene>
    <name evidence="1" type="ORF">EVAR_35836_1</name>
</gene>
<sequence>MVTTFGANPVGQTVKTSAIVNYGLLEYGSTFGPTTDGRPFLSVALNSVPTLQLCIIQERPPAVYWVTFDLIQDRKHRLVFTRTAKGGGTLAVLNISQRYIR</sequence>
<dbReference type="Proteomes" id="UP000299102">
    <property type="component" value="Unassembled WGS sequence"/>
</dbReference>
<reference evidence="1 2" key="1">
    <citation type="journal article" date="2019" name="Commun. Biol.">
        <title>The bagworm genome reveals a unique fibroin gene that provides high tensile strength.</title>
        <authorList>
            <person name="Kono N."/>
            <person name="Nakamura H."/>
            <person name="Ohtoshi R."/>
            <person name="Tomita M."/>
            <person name="Numata K."/>
            <person name="Arakawa K."/>
        </authorList>
    </citation>
    <scope>NUCLEOTIDE SEQUENCE [LARGE SCALE GENOMIC DNA]</scope>
</reference>
<evidence type="ECO:0000313" key="2">
    <source>
        <dbReference type="Proteomes" id="UP000299102"/>
    </source>
</evidence>
<organism evidence="1 2">
    <name type="scientific">Eumeta variegata</name>
    <name type="common">Bagworm moth</name>
    <name type="synonym">Eumeta japonica</name>
    <dbReference type="NCBI Taxonomy" id="151549"/>
    <lineage>
        <taxon>Eukaryota</taxon>
        <taxon>Metazoa</taxon>
        <taxon>Ecdysozoa</taxon>
        <taxon>Arthropoda</taxon>
        <taxon>Hexapoda</taxon>
        <taxon>Insecta</taxon>
        <taxon>Pterygota</taxon>
        <taxon>Neoptera</taxon>
        <taxon>Endopterygota</taxon>
        <taxon>Lepidoptera</taxon>
        <taxon>Glossata</taxon>
        <taxon>Ditrysia</taxon>
        <taxon>Tineoidea</taxon>
        <taxon>Psychidae</taxon>
        <taxon>Oiketicinae</taxon>
        <taxon>Eumeta</taxon>
    </lineage>
</organism>
<proteinExistence type="predicted"/>